<sequence>MPTDGKLVVLKFNGNLQQGLQVMLEIGRDGARPSTELVGALPPNPELAQHLWAWQQIYRSLSSDTLSVNSRIQPQKIVYGGSVNRLNDCRRSALQLQQQMTHWLESSSFLRLDRRVREAVSKNESIRVLIRTEDPQLRRLPWHLWDFIARYSKSETGLSSTVSEQVELELQAALNCPKVKVLAILGNSLNINVQADSQFLQALPNAEVTFLVEPSRQQIDEQLWQQKWHILFFAGHSATDGDRGFIYINPHEKITLAELKYGLKRAIAQGLQIAIFNSCDGLGLAQALEALHIPQMIVMREPVPDSVAQEFLKHFLSAYSGGKSLYLSVREAKERLHSMEDRFPCASWLPTIVQNSAAMPPSYQELVNGVTQNSSQLGEDAHLNIHEIPGSTTTPRVTDAIGDRQGQLALNLQRLLHRMRPGWLAILVSLAIAIGLIGIRPLELMQSWELNVYDLMMQQRPDEGADSRLLIVEVTDADIEAQKQKGESLHRKSLSKQSLNRDVETSLSDRSLERLLSVLEQHQPRAIGLDIYRDFTVDARLPELAARLRATPELITVCKAEDFDDPNIPSINPPPEVPLNRIGFSDLKEDSDGILRRHLLGMVPLLRTPDSRCNVDRAFGVAVAARYLQQQNIKIQFTASGDLRLGDRVIKVLQSNRSAYPLLESSGSEILLNYRSTAEIATHVTLGQILNNQINPQYISGKIVLVGVTAQGGEDVWFIPTKPHVAMPGVIVQAHAISQLLSAALDGRSILTVLPLRQALGWVWTWAMVGCLLAFWQRQRRNMRRVLLHLAASMTVATISLYGLCFFSLLRGKWLPFVSPLLALILSSTVVAIYLIYRLPTRSTSSS</sequence>
<dbReference type="InterPro" id="IPR007890">
    <property type="entry name" value="CHASE2"/>
</dbReference>
<dbReference type="SMART" id="SM01080">
    <property type="entry name" value="CHASE2"/>
    <property type="match status" value="1"/>
</dbReference>
<feature type="transmembrane region" description="Helical" evidence="1">
    <location>
        <begin position="817"/>
        <end position="837"/>
    </location>
</feature>
<evidence type="ECO:0000313" key="4">
    <source>
        <dbReference type="Proteomes" id="UP000032452"/>
    </source>
</evidence>
<protein>
    <recommendedName>
        <fullName evidence="2">CHASE2 domain-containing protein</fullName>
    </recommendedName>
</protein>
<feature type="transmembrane region" description="Helical" evidence="1">
    <location>
        <begin position="788"/>
        <end position="811"/>
    </location>
</feature>
<name>A0A0D8ZQ99_9CYAN</name>
<keyword evidence="4" id="KW-1185">Reference proteome</keyword>
<gene>
    <name evidence="3" type="ORF">UH38_24280</name>
</gene>
<proteinExistence type="predicted"/>
<dbReference type="Proteomes" id="UP000032452">
    <property type="component" value="Unassembled WGS sequence"/>
</dbReference>
<evidence type="ECO:0000259" key="2">
    <source>
        <dbReference type="SMART" id="SM01080"/>
    </source>
</evidence>
<dbReference type="InterPro" id="IPR024983">
    <property type="entry name" value="CHAT_dom"/>
</dbReference>
<dbReference type="AlphaFoldDB" id="A0A0D8ZQ99"/>
<comment type="caution">
    <text evidence="3">The sequence shown here is derived from an EMBL/GenBank/DDBJ whole genome shotgun (WGS) entry which is preliminary data.</text>
</comment>
<dbReference type="STRING" id="1618023.UH38_24280"/>
<feature type="transmembrane region" description="Helical" evidence="1">
    <location>
        <begin position="759"/>
        <end position="776"/>
    </location>
</feature>
<dbReference type="Pfam" id="PF12770">
    <property type="entry name" value="CHAT"/>
    <property type="match status" value="1"/>
</dbReference>
<reference evidence="3 4" key="1">
    <citation type="submission" date="2015-02" db="EMBL/GenBank/DDBJ databases">
        <title>Draft genome of a novel marine cyanobacterium (Chroococcales) isolated from South Atlantic Ocean.</title>
        <authorList>
            <person name="Rigonato J."/>
            <person name="Alvarenga D.O."/>
            <person name="Branco L.H."/>
            <person name="Varani A.M."/>
            <person name="Brandini F.P."/>
            <person name="Fiore M.F."/>
        </authorList>
    </citation>
    <scope>NUCLEOTIDE SEQUENCE [LARGE SCALE GENOMIC DNA]</scope>
    <source>
        <strain evidence="3 4">CENA595</strain>
    </source>
</reference>
<dbReference type="Pfam" id="PF05226">
    <property type="entry name" value="CHASE2"/>
    <property type="match status" value="1"/>
</dbReference>
<accession>A0A0D8ZQ99</accession>
<dbReference type="EMBL" id="JYON01000049">
    <property type="protein sequence ID" value="KJH69371.1"/>
    <property type="molecule type" value="Genomic_DNA"/>
</dbReference>
<keyword evidence="1" id="KW-0472">Membrane</keyword>
<evidence type="ECO:0000313" key="3">
    <source>
        <dbReference type="EMBL" id="KJH69371.1"/>
    </source>
</evidence>
<dbReference type="PATRIC" id="fig|1618023.3.peg.1035"/>
<keyword evidence="1" id="KW-0812">Transmembrane</keyword>
<keyword evidence="1" id="KW-1133">Transmembrane helix</keyword>
<organism evidence="3 4">
    <name type="scientific">Aliterella atlantica CENA595</name>
    <dbReference type="NCBI Taxonomy" id="1618023"/>
    <lineage>
        <taxon>Bacteria</taxon>
        <taxon>Bacillati</taxon>
        <taxon>Cyanobacteriota</taxon>
        <taxon>Cyanophyceae</taxon>
        <taxon>Chroococcidiopsidales</taxon>
        <taxon>Aliterellaceae</taxon>
        <taxon>Aliterella</taxon>
    </lineage>
</organism>
<feature type="domain" description="CHASE2" evidence="2">
    <location>
        <begin position="445"/>
        <end position="773"/>
    </location>
</feature>
<evidence type="ECO:0000256" key="1">
    <source>
        <dbReference type="SAM" id="Phobius"/>
    </source>
</evidence>